<evidence type="ECO:0000256" key="7">
    <source>
        <dbReference type="ARBA" id="ARBA00022842"/>
    </source>
</evidence>
<comment type="catalytic activity">
    <reaction evidence="9">
        <text>O-phospho-L-serine + H2O = L-serine + phosphate</text>
        <dbReference type="Rhea" id="RHEA:21208"/>
        <dbReference type="ChEBI" id="CHEBI:15377"/>
        <dbReference type="ChEBI" id="CHEBI:33384"/>
        <dbReference type="ChEBI" id="CHEBI:43474"/>
        <dbReference type="ChEBI" id="CHEBI:57524"/>
        <dbReference type="EC" id="3.1.3.3"/>
    </reaction>
</comment>
<organism evidence="12 13">
    <name type="scientific">Vibrio ponticus</name>
    <dbReference type="NCBI Taxonomy" id="265668"/>
    <lineage>
        <taxon>Bacteria</taxon>
        <taxon>Pseudomonadati</taxon>
        <taxon>Pseudomonadota</taxon>
        <taxon>Gammaproteobacteria</taxon>
        <taxon>Vibrionales</taxon>
        <taxon>Vibrionaceae</taxon>
        <taxon>Vibrio</taxon>
    </lineage>
</organism>
<keyword evidence="6 12" id="KW-0378">Hydrolase</keyword>
<dbReference type="InterPro" id="IPR036412">
    <property type="entry name" value="HAD-like_sf"/>
</dbReference>
<accession>A0A3N3DZM9</accession>
<dbReference type="Pfam" id="PF12710">
    <property type="entry name" value="HAD"/>
    <property type="match status" value="1"/>
</dbReference>
<comment type="catalytic activity">
    <reaction evidence="10">
        <text>O-phospho-D-serine + H2O = D-serine + phosphate</text>
        <dbReference type="Rhea" id="RHEA:24873"/>
        <dbReference type="ChEBI" id="CHEBI:15377"/>
        <dbReference type="ChEBI" id="CHEBI:35247"/>
        <dbReference type="ChEBI" id="CHEBI:43474"/>
        <dbReference type="ChEBI" id="CHEBI:58680"/>
        <dbReference type="EC" id="3.1.3.3"/>
    </reaction>
</comment>
<sequence length="326" mass="36962">MKTNLCALAILSTLSFSAMAIDCDPNLLPSWKDGSSKTALLNYVENSTDERKDSFVPVAERIAVFDNDGTLWSEKPYYFQLAYAFDQVKKMAEQHPEWKTQKPFKFVLEDDVKSVLAGGEEALLEIVTATHSGMTVEEYQTTVANWIAAAKDPRFEKAYTELTYQPMKEMLAYLQANDFKTYIVSGGGVDFMRAWAPEVYNIPAEQIIGSALKYQYDYNNGQPQVIKLGEILTIDDKAGKVENIQHIIGKKPVLAVGNSDGDHAMMQWATSQPNSMAMIVHHTDAEREWQYDRKSSVGHLDKAMDEANQRDNWHLIDMKNEWCTIY</sequence>
<name>A0A3N3DZM9_9VIBR</name>
<evidence type="ECO:0000256" key="10">
    <source>
        <dbReference type="ARBA" id="ARBA00048523"/>
    </source>
</evidence>
<dbReference type="Proteomes" id="UP000278792">
    <property type="component" value="Unassembled WGS sequence"/>
</dbReference>
<dbReference type="SUPFAM" id="SSF56784">
    <property type="entry name" value="HAD-like"/>
    <property type="match status" value="1"/>
</dbReference>
<evidence type="ECO:0000256" key="8">
    <source>
        <dbReference type="ARBA" id="ARBA00023299"/>
    </source>
</evidence>
<evidence type="ECO:0000256" key="2">
    <source>
        <dbReference type="ARBA" id="ARBA00005135"/>
    </source>
</evidence>
<keyword evidence="5" id="KW-0479">Metal-binding</keyword>
<dbReference type="GO" id="GO:0006564">
    <property type="term" value="P:L-serine biosynthetic process"/>
    <property type="evidence" value="ECO:0007669"/>
    <property type="project" value="UniProtKB-KW"/>
</dbReference>
<dbReference type="RefSeq" id="WP_123782160.1">
    <property type="nucleotide sequence ID" value="NZ_RKIK01000029.1"/>
</dbReference>
<proteinExistence type="predicted"/>
<dbReference type="InterPro" id="IPR050582">
    <property type="entry name" value="HAD-like_SerB"/>
</dbReference>
<evidence type="ECO:0000256" key="4">
    <source>
        <dbReference type="ARBA" id="ARBA00022605"/>
    </source>
</evidence>
<keyword evidence="4" id="KW-0028">Amino-acid biosynthesis</keyword>
<protein>
    <recommendedName>
        <fullName evidence="3">phosphoserine phosphatase</fullName>
        <ecNumber evidence="3">3.1.3.3</ecNumber>
    </recommendedName>
</protein>
<feature type="signal peptide" evidence="11">
    <location>
        <begin position="1"/>
        <end position="20"/>
    </location>
</feature>
<feature type="chain" id="PRO_5018012865" description="phosphoserine phosphatase" evidence="11">
    <location>
        <begin position="21"/>
        <end position="326"/>
    </location>
</feature>
<keyword evidence="8" id="KW-0718">Serine biosynthesis</keyword>
<keyword evidence="7" id="KW-0460">Magnesium</keyword>
<evidence type="ECO:0000256" key="11">
    <source>
        <dbReference type="SAM" id="SignalP"/>
    </source>
</evidence>
<dbReference type="InterPro" id="IPR023214">
    <property type="entry name" value="HAD_sf"/>
</dbReference>
<dbReference type="GO" id="GO:0000287">
    <property type="term" value="F:magnesium ion binding"/>
    <property type="evidence" value="ECO:0007669"/>
    <property type="project" value="TreeGrafter"/>
</dbReference>
<evidence type="ECO:0000256" key="5">
    <source>
        <dbReference type="ARBA" id="ARBA00022723"/>
    </source>
</evidence>
<evidence type="ECO:0000256" key="1">
    <source>
        <dbReference type="ARBA" id="ARBA00001946"/>
    </source>
</evidence>
<dbReference type="AlphaFoldDB" id="A0A3N3DZM9"/>
<evidence type="ECO:0000313" key="12">
    <source>
        <dbReference type="EMBL" id="ROV59945.1"/>
    </source>
</evidence>
<gene>
    <name evidence="12" type="ORF">EGH82_11360</name>
</gene>
<dbReference type="PANTHER" id="PTHR43344:SF2">
    <property type="entry name" value="PHOSPHOSERINE PHOSPHATASE"/>
    <property type="match status" value="1"/>
</dbReference>
<dbReference type="EMBL" id="RKIK01000029">
    <property type="protein sequence ID" value="ROV59945.1"/>
    <property type="molecule type" value="Genomic_DNA"/>
</dbReference>
<comment type="caution">
    <text evidence="12">The sequence shown here is derived from an EMBL/GenBank/DDBJ whole genome shotgun (WGS) entry which is preliminary data.</text>
</comment>
<dbReference type="GO" id="GO:0005737">
    <property type="term" value="C:cytoplasm"/>
    <property type="evidence" value="ECO:0007669"/>
    <property type="project" value="TreeGrafter"/>
</dbReference>
<comment type="pathway">
    <text evidence="2">Amino-acid biosynthesis; L-serine biosynthesis; L-serine from 3-phospho-D-glycerate: step 3/3.</text>
</comment>
<reference evidence="12 13" key="1">
    <citation type="submission" date="2018-11" db="EMBL/GenBank/DDBJ databases">
        <title>Vibrio ponticus strain CAIM 1751 pathogenic for the snapper Lutjanus guttatus.</title>
        <authorList>
            <person name="Soto-Rodriguez S."/>
            <person name="Lozano-Olvera R."/>
            <person name="Gomez-Gil B."/>
        </authorList>
    </citation>
    <scope>NUCLEOTIDE SEQUENCE [LARGE SCALE GENOMIC DNA]</scope>
    <source>
        <strain evidence="12 13">CAIM 1751</strain>
    </source>
</reference>
<dbReference type="Gene3D" id="3.40.50.1000">
    <property type="entry name" value="HAD superfamily/HAD-like"/>
    <property type="match status" value="1"/>
</dbReference>
<evidence type="ECO:0000313" key="13">
    <source>
        <dbReference type="Proteomes" id="UP000278792"/>
    </source>
</evidence>
<dbReference type="CDD" id="cd01427">
    <property type="entry name" value="HAD_like"/>
    <property type="match status" value="1"/>
</dbReference>
<dbReference type="PANTHER" id="PTHR43344">
    <property type="entry name" value="PHOSPHOSERINE PHOSPHATASE"/>
    <property type="match status" value="1"/>
</dbReference>
<comment type="cofactor">
    <cofactor evidence="1">
        <name>Mg(2+)</name>
        <dbReference type="ChEBI" id="CHEBI:18420"/>
    </cofactor>
</comment>
<evidence type="ECO:0000256" key="3">
    <source>
        <dbReference type="ARBA" id="ARBA00012640"/>
    </source>
</evidence>
<evidence type="ECO:0000256" key="6">
    <source>
        <dbReference type="ARBA" id="ARBA00022801"/>
    </source>
</evidence>
<keyword evidence="11" id="KW-0732">Signal</keyword>
<evidence type="ECO:0000256" key="9">
    <source>
        <dbReference type="ARBA" id="ARBA00048138"/>
    </source>
</evidence>
<dbReference type="EC" id="3.1.3.3" evidence="3"/>
<dbReference type="GO" id="GO:0036424">
    <property type="term" value="F:L-phosphoserine phosphatase activity"/>
    <property type="evidence" value="ECO:0007669"/>
    <property type="project" value="TreeGrafter"/>
</dbReference>